<sequence length="861" mass="101580">MYEHTVLKTLFIFFLTSSIISPTTKRFNSVFNEDSSINFTKTTEDNLLSGNNIAYINAYIRIYSFHYKKKKLCVNVHNKKYRCISSNDEYKKACYKSYCANISLFCSQNKEVNFIYRRLIYNDINFECEAQSFCVNFFDYKCLYRIKNPCLTLQQPINKCKKKDKITTFFIFIFVFRKSLCIKNNIQNIKIRCDKSIELYIEDMFLKTCDYHIPNKKKKSMNFNKIHKNYEYFEVHSDKWRLKKKNSYNIHNNLHDIYYIFYKIIQNKFHSSLKNIYNNIPYTIYEISHLFFPPFFRSMKIKKRLIADAGNDDDLDGDIEDENDEKLVNQKFHRAYSKNNTIQYFKCFLDKAAENVNADNELLRWINPVTNSCYCSEENSEPCSTNDITDANFVSQLMDSDFCDVKHNLNVKDIFIVLSNSKKLRCENSNKVENIAQKELYNYCKYGLKSWHNNNFYDYMNCDTVRSDEEKNKGACKEKCEQMKLLCNENSQFYSFENCKKYYEKDSNMQLIYTNNFKFFDEHCSYYDSSNRGLVLCKHKNVDCDFSEWSGWSKCSKSCRDNDYDFNAVQKRTRFLLKAALYAGKSCSVVVNDNNKLVDIRFCSELPYCDPDLNIEKEDRIPPFVIPLKEIEKANTLDDLNDDDNELLNENFLSNGSDMLVDCVVTDMYKHENSIGYNEKMRSCSCPSYETPCYFKDIYNSKNWKPSLEKLCRTNPNINVLTADYVMIGCDMSISFKKKEVAVNTYLAMTFDCQSSLFQYLFCSKFNESTRVNFIYIIITCIFGGISALYVIHLIINNSGKFKVILGLNEKKQLDKHSDEESENEEDDANDVKEGEKNNMTNDHTIVNNEDILLKMKKEEK</sequence>
<gene>
    <name evidence="6" type="ORF">PRELSG_0501100</name>
</gene>
<feature type="chain" id="PRO_5012023515" description="Thrombospondin-related protein 1" evidence="5">
    <location>
        <begin position="26"/>
        <end position="861"/>
    </location>
</feature>
<dbReference type="Proteomes" id="UP000220158">
    <property type="component" value="Chromosome 5"/>
</dbReference>
<comment type="subcellular location">
    <subcellularLocation>
        <location evidence="1">Cell membrane</location>
    </subcellularLocation>
</comment>
<keyword evidence="5" id="KW-0732">Signal</keyword>
<dbReference type="GO" id="GO:0005886">
    <property type="term" value="C:plasma membrane"/>
    <property type="evidence" value="ECO:0007669"/>
    <property type="project" value="UniProtKB-SubCell"/>
</dbReference>
<evidence type="ECO:0008006" key="8">
    <source>
        <dbReference type="Google" id="ProtNLM"/>
    </source>
</evidence>
<feature type="compositionally biased region" description="Basic and acidic residues" evidence="3">
    <location>
        <begin position="852"/>
        <end position="861"/>
    </location>
</feature>
<evidence type="ECO:0000256" key="5">
    <source>
        <dbReference type="SAM" id="SignalP"/>
    </source>
</evidence>
<dbReference type="KEGG" id="prel:PRELSG_0501100"/>
<dbReference type="InterPro" id="IPR036383">
    <property type="entry name" value="TSP1_rpt_sf"/>
</dbReference>
<evidence type="ECO:0000256" key="2">
    <source>
        <dbReference type="ARBA" id="ARBA00022475"/>
    </source>
</evidence>
<dbReference type="AlphaFoldDB" id="A0A1J1H2E1"/>
<dbReference type="SUPFAM" id="SSF82895">
    <property type="entry name" value="TSP-1 type 1 repeat"/>
    <property type="match status" value="1"/>
</dbReference>
<feature type="compositionally biased region" description="Polar residues" evidence="3">
    <location>
        <begin position="838"/>
        <end position="848"/>
    </location>
</feature>
<dbReference type="OMA" id="MYKHENS"/>
<dbReference type="Gene3D" id="2.20.100.10">
    <property type="entry name" value="Thrombospondin type-1 (TSP1) repeat"/>
    <property type="match status" value="1"/>
</dbReference>
<feature type="transmembrane region" description="Helical" evidence="4">
    <location>
        <begin position="774"/>
        <end position="796"/>
    </location>
</feature>
<evidence type="ECO:0000256" key="1">
    <source>
        <dbReference type="ARBA" id="ARBA00004236"/>
    </source>
</evidence>
<evidence type="ECO:0000256" key="4">
    <source>
        <dbReference type="SAM" id="Phobius"/>
    </source>
</evidence>
<evidence type="ECO:0000256" key="3">
    <source>
        <dbReference type="SAM" id="MobiDB-lite"/>
    </source>
</evidence>
<keyword evidence="4" id="KW-0472">Membrane</keyword>
<dbReference type="GeneID" id="39734954"/>
<protein>
    <recommendedName>
        <fullName evidence="8">Thrombospondin-related protein 1</fullName>
    </recommendedName>
</protein>
<reference evidence="6 7" key="1">
    <citation type="submission" date="2015-04" db="EMBL/GenBank/DDBJ databases">
        <authorList>
            <consortium name="Pathogen Informatics"/>
        </authorList>
    </citation>
    <scope>NUCLEOTIDE SEQUENCE [LARGE SCALE GENOMIC DNA]</scope>
    <source>
        <strain evidence="6 7">SGS1</strain>
    </source>
</reference>
<keyword evidence="4" id="KW-0812">Transmembrane</keyword>
<feature type="signal peptide" evidence="5">
    <location>
        <begin position="1"/>
        <end position="25"/>
    </location>
</feature>
<keyword evidence="4" id="KW-1133">Transmembrane helix</keyword>
<accession>A0A1J1H2E1</accession>
<feature type="region of interest" description="Disordered" evidence="3">
    <location>
        <begin position="815"/>
        <end position="861"/>
    </location>
</feature>
<keyword evidence="2" id="KW-1003">Cell membrane</keyword>
<keyword evidence="7" id="KW-1185">Reference proteome</keyword>
<feature type="compositionally biased region" description="Acidic residues" evidence="3">
    <location>
        <begin position="820"/>
        <end position="829"/>
    </location>
</feature>
<dbReference type="PROSITE" id="PS50092">
    <property type="entry name" value="TSP1"/>
    <property type="match status" value="1"/>
</dbReference>
<dbReference type="InterPro" id="IPR000884">
    <property type="entry name" value="TSP1_rpt"/>
</dbReference>
<name>A0A1J1H2E1_PLARL</name>
<dbReference type="OrthoDB" id="6090599at2759"/>
<dbReference type="EMBL" id="LN835300">
    <property type="protein sequence ID" value="CRG98853.1"/>
    <property type="molecule type" value="Genomic_DNA"/>
</dbReference>
<organism evidence="6 7">
    <name type="scientific">Plasmodium relictum</name>
    <dbReference type="NCBI Taxonomy" id="85471"/>
    <lineage>
        <taxon>Eukaryota</taxon>
        <taxon>Sar</taxon>
        <taxon>Alveolata</taxon>
        <taxon>Apicomplexa</taxon>
        <taxon>Aconoidasida</taxon>
        <taxon>Haemosporida</taxon>
        <taxon>Plasmodiidae</taxon>
        <taxon>Plasmodium</taxon>
        <taxon>Plasmodium (Haemamoeba)</taxon>
    </lineage>
</organism>
<evidence type="ECO:0000313" key="7">
    <source>
        <dbReference type="Proteomes" id="UP000220158"/>
    </source>
</evidence>
<dbReference type="VEuPathDB" id="PlasmoDB:PRELSG_0501100"/>
<proteinExistence type="predicted"/>
<dbReference type="RefSeq" id="XP_028531862.1">
    <property type="nucleotide sequence ID" value="XM_028675255.1"/>
</dbReference>
<evidence type="ECO:0000313" key="6">
    <source>
        <dbReference type="EMBL" id="CRG98853.1"/>
    </source>
</evidence>